<dbReference type="SUPFAM" id="SSF51735">
    <property type="entry name" value="NAD(P)-binding Rossmann-fold domains"/>
    <property type="match status" value="1"/>
</dbReference>
<comment type="similarity">
    <text evidence="1">Belongs to the Gfo/Idh/MocA family.</text>
</comment>
<dbReference type="RefSeq" id="WP_133966731.1">
    <property type="nucleotide sequence ID" value="NZ_SORL01000007.1"/>
</dbReference>
<keyword evidence="2" id="KW-0560">Oxidoreductase</keyword>
<organism evidence="5 6">
    <name type="scientific">Algibacter lectus</name>
    <dbReference type="NCBI Taxonomy" id="221126"/>
    <lineage>
        <taxon>Bacteria</taxon>
        <taxon>Pseudomonadati</taxon>
        <taxon>Bacteroidota</taxon>
        <taxon>Flavobacteriia</taxon>
        <taxon>Flavobacteriales</taxon>
        <taxon>Flavobacteriaceae</taxon>
        <taxon>Algibacter</taxon>
    </lineage>
</organism>
<dbReference type="GO" id="GO:0016491">
    <property type="term" value="F:oxidoreductase activity"/>
    <property type="evidence" value="ECO:0007669"/>
    <property type="project" value="UniProtKB-KW"/>
</dbReference>
<evidence type="ECO:0000259" key="3">
    <source>
        <dbReference type="Pfam" id="PF01408"/>
    </source>
</evidence>
<evidence type="ECO:0000256" key="2">
    <source>
        <dbReference type="ARBA" id="ARBA00023002"/>
    </source>
</evidence>
<dbReference type="Proteomes" id="UP000294824">
    <property type="component" value="Unassembled WGS sequence"/>
</dbReference>
<dbReference type="EMBL" id="SORL01000007">
    <property type="protein sequence ID" value="TDY64412.1"/>
    <property type="molecule type" value="Genomic_DNA"/>
</dbReference>
<evidence type="ECO:0000313" key="5">
    <source>
        <dbReference type="EMBL" id="TDY64412.1"/>
    </source>
</evidence>
<comment type="caution">
    <text evidence="5">The sequence shown here is derived from an EMBL/GenBank/DDBJ whole genome shotgun (WGS) entry which is preliminary data.</text>
</comment>
<dbReference type="PANTHER" id="PTHR22604:SF105">
    <property type="entry name" value="TRANS-1,2-DIHYDROBENZENE-1,2-DIOL DEHYDROGENASE"/>
    <property type="match status" value="1"/>
</dbReference>
<dbReference type="InterPro" id="IPR000683">
    <property type="entry name" value="Gfo/Idh/MocA-like_OxRdtase_N"/>
</dbReference>
<gene>
    <name evidence="5" type="ORF">DFQ06_1321</name>
</gene>
<dbReference type="SUPFAM" id="SSF55347">
    <property type="entry name" value="Glyceraldehyde-3-phosphate dehydrogenase-like, C-terminal domain"/>
    <property type="match status" value="1"/>
</dbReference>
<dbReference type="Pfam" id="PF22725">
    <property type="entry name" value="GFO_IDH_MocA_C3"/>
    <property type="match status" value="1"/>
</dbReference>
<feature type="domain" description="Gfo/Idh/MocA-like oxidoreductase N-terminal" evidence="3">
    <location>
        <begin position="10"/>
        <end position="127"/>
    </location>
</feature>
<evidence type="ECO:0000313" key="6">
    <source>
        <dbReference type="Proteomes" id="UP000294824"/>
    </source>
</evidence>
<dbReference type="PANTHER" id="PTHR22604">
    <property type="entry name" value="OXIDOREDUCTASES"/>
    <property type="match status" value="1"/>
</dbReference>
<name>A0A4R8MJ80_9FLAO</name>
<dbReference type="AlphaFoldDB" id="A0A4R8MJ80"/>
<dbReference type="InterPro" id="IPR036291">
    <property type="entry name" value="NAD(P)-bd_dom_sf"/>
</dbReference>
<dbReference type="GO" id="GO:0000166">
    <property type="term" value="F:nucleotide binding"/>
    <property type="evidence" value="ECO:0007669"/>
    <property type="project" value="InterPro"/>
</dbReference>
<dbReference type="InterPro" id="IPR050984">
    <property type="entry name" value="Gfo/Idh/MocA_domain"/>
</dbReference>
<evidence type="ECO:0000259" key="4">
    <source>
        <dbReference type="Pfam" id="PF22725"/>
    </source>
</evidence>
<reference evidence="5 6" key="1">
    <citation type="submission" date="2019-03" db="EMBL/GenBank/DDBJ databases">
        <title>Genomic Encyclopedia of Type Strains, Phase III (KMG-III): the genomes of soil and plant-associated and newly described type strains.</title>
        <authorList>
            <person name="Whitman W."/>
        </authorList>
    </citation>
    <scope>NUCLEOTIDE SEQUENCE [LARGE SCALE GENOMIC DNA]</scope>
    <source>
        <strain evidence="5 6">CECT 8301</strain>
    </source>
</reference>
<feature type="domain" description="GFO/IDH/MocA-like oxidoreductase" evidence="4">
    <location>
        <begin position="142"/>
        <end position="252"/>
    </location>
</feature>
<dbReference type="Pfam" id="PF01408">
    <property type="entry name" value="GFO_IDH_MocA"/>
    <property type="match status" value="1"/>
</dbReference>
<keyword evidence="6" id="KW-1185">Reference proteome</keyword>
<evidence type="ECO:0000256" key="1">
    <source>
        <dbReference type="ARBA" id="ARBA00010928"/>
    </source>
</evidence>
<accession>A0A4R8MJ80</accession>
<dbReference type="Gene3D" id="3.30.360.10">
    <property type="entry name" value="Dihydrodipicolinate Reductase, domain 2"/>
    <property type="match status" value="1"/>
</dbReference>
<sequence length="328" mass="36769">MTNQSEVKTINWGIIGLGNIANKFASDLLTIPNTKLYAVASRSQEKADLFADKYDATHAYNSYEALVKDKNIDAVYIATPHALHKENTLLCLEHGIAVLCEKPFAMDANEVSSMIAKAKEKNVLLMEALWTYFLPHYQFVLKELKNETYGKLLKMEADFGFHRDFDTSSRLFNKSLGGGSLLDIGIYPIFAALSTLGLPKDMQADATFFENGADSTCSMTFTYPNGETAKLKSTLLEPTPTEAVFYCEHATIKINTMFHMPTTVTVIANGEEKTLDFGYKTIGYNYEAIHFNELIRAGKTESDVMTFEFSEKLINALDTVRKLIKLEY</sequence>
<dbReference type="InterPro" id="IPR055170">
    <property type="entry name" value="GFO_IDH_MocA-like_dom"/>
</dbReference>
<protein>
    <submittedName>
        <fullName evidence="5">Putative dehydrogenase</fullName>
    </submittedName>
</protein>
<dbReference type="Gene3D" id="3.40.50.720">
    <property type="entry name" value="NAD(P)-binding Rossmann-like Domain"/>
    <property type="match status" value="1"/>
</dbReference>
<proteinExistence type="inferred from homology"/>